<dbReference type="EMBL" id="BGPR01017490">
    <property type="protein sequence ID" value="GBN76320.1"/>
    <property type="molecule type" value="Genomic_DNA"/>
</dbReference>
<comment type="caution">
    <text evidence="2">The sequence shown here is derived from an EMBL/GenBank/DDBJ whole genome shotgun (WGS) entry which is preliminary data.</text>
</comment>
<dbReference type="AlphaFoldDB" id="A0A4Y2RLN6"/>
<evidence type="ECO:0000313" key="2">
    <source>
        <dbReference type="EMBL" id="GBN76320.1"/>
    </source>
</evidence>
<gene>
    <name evidence="2" type="ORF">AVEN_9895_1</name>
</gene>
<name>A0A4Y2RLN6_ARAVE</name>
<evidence type="ECO:0000256" key="1">
    <source>
        <dbReference type="SAM" id="MobiDB-lite"/>
    </source>
</evidence>
<feature type="region of interest" description="Disordered" evidence="1">
    <location>
        <begin position="33"/>
        <end position="85"/>
    </location>
</feature>
<feature type="compositionally biased region" description="Basic and acidic residues" evidence="1">
    <location>
        <begin position="36"/>
        <end position="59"/>
    </location>
</feature>
<proteinExistence type="predicted"/>
<evidence type="ECO:0000313" key="3">
    <source>
        <dbReference type="Proteomes" id="UP000499080"/>
    </source>
</evidence>
<protein>
    <submittedName>
        <fullName evidence="2">Uncharacterized protein</fullName>
    </submittedName>
</protein>
<reference evidence="2 3" key="1">
    <citation type="journal article" date="2019" name="Sci. Rep.">
        <title>Orb-weaving spider Araneus ventricosus genome elucidates the spidroin gene catalogue.</title>
        <authorList>
            <person name="Kono N."/>
            <person name="Nakamura H."/>
            <person name="Ohtoshi R."/>
            <person name="Moran D.A.P."/>
            <person name="Shinohara A."/>
            <person name="Yoshida Y."/>
            <person name="Fujiwara M."/>
            <person name="Mori M."/>
            <person name="Tomita M."/>
            <person name="Arakawa K."/>
        </authorList>
    </citation>
    <scope>NUCLEOTIDE SEQUENCE [LARGE SCALE GENOMIC DNA]</scope>
</reference>
<feature type="compositionally biased region" description="Basic and acidic residues" evidence="1">
    <location>
        <begin position="66"/>
        <end position="85"/>
    </location>
</feature>
<keyword evidence="3" id="KW-1185">Reference proteome</keyword>
<organism evidence="2 3">
    <name type="scientific">Araneus ventricosus</name>
    <name type="common">Orbweaver spider</name>
    <name type="synonym">Epeira ventricosa</name>
    <dbReference type="NCBI Taxonomy" id="182803"/>
    <lineage>
        <taxon>Eukaryota</taxon>
        <taxon>Metazoa</taxon>
        <taxon>Ecdysozoa</taxon>
        <taxon>Arthropoda</taxon>
        <taxon>Chelicerata</taxon>
        <taxon>Arachnida</taxon>
        <taxon>Araneae</taxon>
        <taxon>Araneomorphae</taxon>
        <taxon>Entelegynae</taxon>
        <taxon>Araneoidea</taxon>
        <taxon>Araneidae</taxon>
        <taxon>Araneus</taxon>
    </lineage>
</organism>
<dbReference type="Proteomes" id="UP000499080">
    <property type="component" value="Unassembled WGS sequence"/>
</dbReference>
<sequence length="85" mass="9864">MLCCVRGIEIPCKGGQNAEFIALLVDLKKGQKRLRQGQEKKMKNRMEQEYEETKNRMEQGQKGTKNKMEQATRNEESNTRCGKND</sequence>
<accession>A0A4Y2RLN6</accession>